<evidence type="ECO:0000256" key="2">
    <source>
        <dbReference type="SAM" id="SignalP"/>
    </source>
</evidence>
<dbReference type="Pfam" id="PF01833">
    <property type="entry name" value="TIG"/>
    <property type="match status" value="8"/>
</dbReference>
<dbReference type="SMART" id="SM00429">
    <property type="entry name" value="IPT"/>
    <property type="match status" value="6"/>
</dbReference>
<organism evidence="4 5">
    <name type="scientific">Pedobacter kyungheensis</name>
    <dbReference type="NCBI Taxonomy" id="1069985"/>
    <lineage>
        <taxon>Bacteria</taxon>
        <taxon>Pseudomonadati</taxon>
        <taxon>Bacteroidota</taxon>
        <taxon>Sphingobacteriia</taxon>
        <taxon>Sphingobacteriales</taxon>
        <taxon>Sphingobacteriaceae</taxon>
        <taxon>Pedobacter</taxon>
    </lineage>
</organism>
<dbReference type="InterPro" id="IPR013517">
    <property type="entry name" value="FG-GAP"/>
</dbReference>
<dbReference type="Gene3D" id="2.130.10.10">
    <property type="entry name" value="YVTN repeat-like/Quinoprotein amine dehydrogenase"/>
    <property type="match status" value="2"/>
</dbReference>
<dbReference type="SUPFAM" id="SSF81296">
    <property type="entry name" value="E set domains"/>
    <property type="match status" value="8"/>
</dbReference>
<dbReference type="InterPro" id="IPR013783">
    <property type="entry name" value="Ig-like_fold"/>
</dbReference>
<dbReference type="Proteomes" id="UP000031246">
    <property type="component" value="Unassembled WGS sequence"/>
</dbReference>
<feature type="domain" description="IPT/TIG" evidence="3">
    <location>
        <begin position="1182"/>
        <end position="1265"/>
    </location>
</feature>
<dbReference type="CDD" id="cd00102">
    <property type="entry name" value="IPT"/>
    <property type="match status" value="4"/>
</dbReference>
<evidence type="ECO:0000313" key="4">
    <source>
        <dbReference type="EMBL" id="KIA95397.1"/>
    </source>
</evidence>
<keyword evidence="1 2" id="KW-0732">Signal</keyword>
<reference evidence="4 5" key="1">
    <citation type="submission" date="2014-10" db="EMBL/GenBank/DDBJ databases">
        <title>Pedobacter Kyungheensis.</title>
        <authorList>
            <person name="Anderson B.M."/>
            <person name="Newman J.D."/>
        </authorList>
    </citation>
    <scope>NUCLEOTIDE SEQUENCE [LARGE SCALE GENOMIC DNA]</scope>
    <source>
        <strain evidence="4 5">KACC 16221</strain>
    </source>
</reference>
<dbReference type="OrthoDB" id="1110382at2"/>
<dbReference type="PANTHER" id="PTHR46580">
    <property type="entry name" value="SENSOR KINASE-RELATED"/>
    <property type="match status" value="1"/>
</dbReference>
<dbReference type="InterPro" id="IPR015943">
    <property type="entry name" value="WD40/YVTN_repeat-like_dom_sf"/>
</dbReference>
<dbReference type="NCBIfam" id="TIGR04183">
    <property type="entry name" value="Por_Secre_tail"/>
    <property type="match status" value="1"/>
</dbReference>
<dbReference type="EMBL" id="JSYN01000005">
    <property type="protein sequence ID" value="KIA95397.1"/>
    <property type="molecule type" value="Genomic_DNA"/>
</dbReference>
<name>A0A0C1FR12_9SPHI</name>
<protein>
    <recommendedName>
        <fullName evidence="3">IPT/TIG domain-containing protein</fullName>
    </recommendedName>
</protein>
<sequence length="2104" mass="226011">MKFLIKTLLVSFLLFFVFNQAFSQLKQAYKDSNEDNEVRKICFYSKTEGYIAFKDGLGYTTDGGLSFQKKLITPSNVNYNGFSANLTFGFGISGVKAFDKNNLIVYGDYGLVPAILTSADGGETFKLVFHQQSSDTKFSHIADMVFPDNGSIGYAADDDRVIKTTNKGQTWTEIYRSTDAGYKQIEAFGTFVAVTGHGEIIRSTNSGVSFAKTNLPESFSSAIIRSVSHLSTSKIWLNFQNADGFIYYSADGGTTWSLKNNPENDPQLFERLKFFDDNLGYGLGTNYTIYKTTNSGKNWEPLPRDNNFSYLNYTHYDAQFWDSNTFWVGGGYGFLEYTTNGGGTPILNPIFSIDISTLSTNTVKLKNYSKSDYSFEWLVNDVSIAKTYDASFQRDNSNLKNKITLMARNGLQTVSISKEITLPQGVQVTDFTPKDAGLLSTVTITGVNFTGATKVTFGGLNAIAFTVVSPTTISALLGGGKSGEVYVGGPKGFSSLPGFNYLPPPTIASFSPKSAVKGQKITIIGDDFINVTSVTFGGTPALSYVVLSSTRIDAVVADGESGDLSVSTLGGSSALPNFLMLPTIESFTPSSGTNGELVVIKGSGFSGTTTVSIGNTPVKSFTVNNRSLISAIVGAAESGPVSVTTKNGTHTLAGFTYYNPPKITDFSPRFTTSGGRITITGSNFSNLINGNIVMFGDIRGKVISCTSTTIEVEVPKVSTFKPLSVTTNSLTAYSKSPFIQSLPGENRISDNSFAEKIDLPISAKPSDFKLCDFDGDGFLDIIILIKGLTDRNELAVYRNKGITGETKFDDRVSLFFKSSALVFSASDIDGDGKPDLAVWDANVIQGVFIYQNTSTTGKISFSLPTVLSSGNTSYFDFKDLDGDGKPDLITGGIIRKNTSSPGNISFANYNENYSPIVGINDFDNDGKLDLITFSSLDKFEIYKNVSTLDKILFTKALEVPTDRPSEFATLDVDGDQKIDIVTISSSLNELKIHTNTGNNSFLFAAPIKYQVAVSPTNLHFHDLDGDGRPDVLYHSEINKSAAVLVNISSIGNPKLAQKTVFSTLSNVKTIEAGDIDQDGKTDIVFQSEENAVIAYLKNKVNNTPFVLSFSPSNAKKGDLIIINGENFNDATAVSFGGSQAAKFVIDSPTQITATLGDGATGSITVSNPLGSSSRPGFSYGLPPIITSISTPRANAGESITIIGKNFSETPSENKVLFGLAYGTVTASTTTMLTVTVPSKATYSPISVFTNGLFGASINSFMLTFPGDYTGFTEKSFSPAIRPQSGYKKGAVGDLDGDGLLDITYALNNVNDKSFHIYHAIKKNGEISYEKSLVIPMINVPETTIVTDMDGDGKPELVTYSPYRFHVFKNTSIPGKISLIQYDFVAGDSPFQTLSDIKIGDFDGDGRIDVAIANYADKKVCIFRNESTNGTLKFGERIDLPGQGWVTKITLQDFNNDGKLDLAYSSRNSNQLVIHKNTSIGSQITFDPAIVFPVANEAIDVVAGDLDDDGKADLLVASNSVLVFRNTSSTSTISFAAPLKFADEGYIVPMINLSDLDGDGKVDLFKASGAVSVLKNISQPGTISFAPGVKYAQPHDPILGMAADLDEDGKPDIITFSEFSSSVVLFSKPIIKPLLTSLSPASGPEGQAVSLNGFNFTSVTGVSFGGVPASSFKIESPTLITAIVGAGGSGPVNLSTSEGTNDYLQFKYTPPPVITSFSPMVAEFGETITIKGKNFTEATQVWFSLKTPFTVLDDNTISVTLPSSEFVRSGNIIVDTPYGSSTMAGFILAKAPVISADKGAPYYLNTKLGLSANTGTSFTYEWRKNGAIISGATSSSIVADEGGSYTAAILHNNKQLISEPFTFTLLNTLPSTIFKVKATNETCRLSNNGEISISAGIDMNYSATVTGAGYNKTYNFRSNLNIGSLKAGTYSVCITVAEYTDYKQCFEVTITEPKDLALFSSIVNDKTITLNLGGAKTYHIDLNGEKYTTSNSQITLALQQGSNSLTISSDLSCQGIIKKSISLASGITAYPNPFDQTLTVAMGSEYYQKVVKIDVYDLSGRLVFTKKQMLDDVEITLNLSSFTSGMYILKIAADNFVSQTKILKK</sequence>
<dbReference type="InterPro" id="IPR014756">
    <property type="entry name" value="Ig_E-set"/>
</dbReference>
<dbReference type="RefSeq" id="WP_039472887.1">
    <property type="nucleotide sequence ID" value="NZ_JSYN01000005.1"/>
</dbReference>
<dbReference type="CDD" id="cd00603">
    <property type="entry name" value="IPT_PCSR"/>
    <property type="match status" value="1"/>
</dbReference>
<feature type="domain" description="IPT/TIG" evidence="3">
    <location>
        <begin position="1710"/>
        <end position="1788"/>
    </location>
</feature>
<evidence type="ECO:0000313" key="5">
    <source>
        <dbReference type="Proteomes" id="UP000031246"/>
    </source>
</evidence>
<dbReference type="InterPro" id="IPR028994">
    <property type="entry name" value="Integrin_alpha_N"/>
</dbReference>
<feature type="chain" id="PRO_5002132524" description="IPT/TIG domain-containing protein" evidence="2">
    <location>
        <begin position="24"/>
        <end position="2104"/>
    </location>
</feature>
<evidence type="ECO:0000256" key="1">
    <source>
        <dbReference type="ARBA" id="ARBA00022729"/>
    </source>
</evidence>
<dbReference type="Pfam" id="PF13517">
    <property type="entry name" value="FG-GAP_3"/>
    <property type="match status" value="4"/>
</dbReference>
<comment type="caution">
    <text evidence="4">The sequence shown here is derived from an EMBL/GenBank/DDBJ whole genome shotgun (WGS) entry which is preliminary data.</text>
</comment>
<dbReference type="Gene3D" id="2.60.40.10">
    <property type="entry name" value="Immunoglobulins"/>
    <property type="match status" value="8"/>
</dbReference>
<dbReference type="PANTHER" id="PTHR46580:SF4">
    <property type="entry name" value="ATP_GTP-BINDING PROTEIN"/>
    <property type="match status" value="1"/>
</dbReference>
<keyword evidence="5" id="KW-1185">Reference proteome</keyword>
<evidence type="ECO:0000259" key="3">
    <source>
        <dbReference type="SMART" id="SM00429"/>
    </source>
</evidence>
<dbReference type="InterPro" id="IPR002909">
    <property type="entry name" value="IPT_dom"/>
</dbReference>
<dbReference type="Pfam" id="PF18962">
    <property type="entry name" value="Por_Secre_tail"/>
    <property type="match status" value="1"/>
</dbReference>
<proteinExistence type="predicted"/>
<feature type="signal peptide" evidence="2">
    <location>
        <begin position="1"/>
        <end position="23"/>
    </location>
</feature>
<feature type="domain" description="IPT/TIG" evidence="3">
    <location>
        <begin position="1631"/>
        <end position="1708"/>
    </location>
</feature>
<feature type="domain" description="IPT/TIG" evidence="3">
    <location>
        <begin position="1103"/>
        <end position="1180"/>
    </location>
</feature>
<feature type="domain" description="IPT/TIG" evidence="3">
    <location>
        <begin position="581"/>
        <end position="658"/>
    </location>
</feature>
<dbReference type="SUPFAM" id="SSF110296">
    <property type="entry name" value="Oligoxyloglucan reducing end-specific cellobiohydrolase"/>
    <property type="match status" value="2"/>
</dbReference>
<accession>A0A0C1FR12</accession>
<feature type="domain" description="IPT/TIG" evidence="3">
    <location>
        <begin position="660"/>
        <end position="743"/>
    </location>
</feature>
<dbReference type="Gene3D" id="2.130.10.130">
    <property type="entry name" value="Integrin alpha, N-terminal"/>
    <property type="match status" value="3"/>
</dbReference>
<dbReference type="SUPFAM" id="SSF69318">
    <property type="entry name" value="Integrin alpha N-terminal domain"/>
    <property type="match status" value="4"/>
</dbReference>
<dbReference type="InterPro" id="IPR026444">
    <property type="entry name" value="Secre_tail"/>
</dbReference>
<gene>
    <name evidence="4" type="ORF">OC25_06030</name>
</gene>